<dbReference type="EMBL" id="CP003587">
    <property type="protein sequence ID" value="AGY60186.1"/>
    <property type="molecule type" value="Genomic_DNA"/>
</dbReference>
<sequence>MSVVRFCRSGSAIPRYGQLDEPDGKIAILSGPPWLGGEPTDETVALAEVKLLTPCTPGKIVCVGKNYRDHAAEMTQLRGDGGVPAEPLLFLKPPSALTAPGAEIYYPPQSERVDYEGELALVIGRTCRRVSTEAALDHLFGYTIANDVTARDLQGRDKQWTRAKGFDSFCPLGPRIVAELPADASLQTTLNGKLVQSTTIDQMVFSPSILLAYISAVMTLEPGDIVLTGTPAGIGPMQPGDEVRVTIAGIGTLTNTVVKQS</sequence>
<evidence type="ECO:0000313" key="5">
    <source>
        <dbReference type="Proteomes" id="UP000017396"/>
    </source>
</evidence>
<gene>
    <name evidence="4" type="ORF">GKIL_3940</name>
</gene>
<keyword evidence="5" id="KW-1185">Reference proteome</keyword>
<dbReference type="Proteomes" id="UP000017396">
    <property type="component" value="Chromosome"/>
</dbReference>
<dbReference type="GO" id="GO:0016853">
    <property type="term" value="F:isomerase activity"/>
    <property type="evidence" value="ECO:0007669"/>
    <property type="project" value="UniProtKB-KW"/>
</dbReference>
<feature type="domain" description="Fumarylacetoacetase-like C-terminal" evidence="2">
    <location>
        <begin position="59"/>
        <end position="258"/>
    </location>
</feature>
<keyword evidence="4" id="KW-0413">Isomerase</keyword>
<dbReference type="Gene3D" id="3.90.850.10">
    <property type="entry name" value="Fumarylacetoacetase-like, C-terminal domain"/>
    <property type="match status" value="1"/>
</dbReference>
<dbReference type="HOGENOM" id="CLU_028458_4_2_3"/>
<protein>
    <submittedName>
        <fullName evidence="4">5-carboxymethyl-2-hydroxymuconate delta-isomerase</fullName>
    </submittedName>
</protein>
<dbReference type="FunFam" id="3.90.850.10:FF:000002">
    <property type="entry name" value="2-hydroxyhepta-2,4-diene-1,7-dioate isomerase"/>
    <property type="match status" value="1"/>
</dbReference>
<dbReference type="InterPro" id="IPR018833">
    <property type="entry name" value="Rv2993c-like_N"/>
</dbReference>
<dbReference type="STRING" id="1183438.GKIL_3940"/>
<keyword evidence="1" id="KW-0479">Metal-binding</keyword>
<dbReference type="OrthoDB" id="9805307at2"/>
<reference evidence="4 5" key="1">
    <citation type="journal article" date="2013" name="PLoS ONE">
        <title>Cultivation and Complete Genome Sequencing of Gloeobacter kilaueensis sp. nov., from a Lava Cave in Kilauea Caldera, Hawai'i.</title>
        <authorList>
            <person name="Saw J.H."/>
            <person name="Schatz M."/>
            <person name="Brown M.V."/>
            <person name="Kunkel D.D."/>
            <person name="Foster J.S."/>
            <person name="Shick H."/>
            <person name="Christensen S."/>
            <person name="Hou S."/>
            <person name="Wan X."/>
            <person name="Donachie S.P."/>
        </authorList>
    </citation>
    <scope>NUCLEOTIDE SEQUENCE [LARGE SCALE GENOMIC DNA]</scope>
    <source>
        <strain evidence="5">JS</strain>
    </source>
</reference>
<dbReference type="KEGG" id="glj:GKIL_3940"/>
<evidence type="ECO:0000256" key="1">
    <source>
        <dbReference type="ARBA" id="ARBA00022723"/>
    </source>
</evidence>
<proteinExistence type="predicted"/>
<dbReference type="eggNOG" id="COG0179">
    <property type="taxonomic scope" value="Bacteria"/>
</dbReference>
<evidence type="ECO:0000259" key="2">
    <source>
        <dbReference type="Pfam" id="PF01557"/>
    </source>
</evidence>
<dbReference type="GO" id="GO:0046872">
    <property type="term" value="F:metal ion binding"/>
    <property type="evidence" value="ECO:0007669"/>
    <property type="project" value="UniProtKB-KW"/>
</dbReference>
<dbReference type="SUPFAM" id="SSF56529">
    <property type="entry name" value="FAH"/>
    <property type="match status" value="1"/>
</dbReference>
<dbReference type="PANTHER" id="PTHR11820">
    <property type="entry name" value="ACYLPYRUVASE"/>
    <property type="match status" value="1"/>
</dbReference>
<dbReference type="RefSeq" id="WP_023175516.1">
    <property type="nucleotide sequence ID" value="NC_022600.1"/>
</dbReference>
<evidence type="ECO:0000259" key="3">
    <source>
        <dbReference type="Pfam" id="PF10370"/>
    </source>
</evidence>
<dbReference type="Pfam" id="PF10370">
    <property type="entry name" value="Rv2993c-like_N"/>
    <property type="match status" value="1"/>
</dbReference>
<dbReference type="PANTHER" id="PTHR11820:SF7">
    <property type="entry name" value="ACYLPYRUVASE FAHD1, MITOCHONDRIAL"/>
    <property type="match status" value="1"/>
</dbReference>
<feature type="domain" description="Rv2993c-like N-terminal" evidence="3">
    <location>
        <begin position="1"/>
        <end position="54"/>
    </location>
</feature>
<dbReference type="AlphaFoldDB" id="U5QMN5"/>
<evidence type="ECO:0000313" key="4">
    <source>
        <dbReference type="EMBL" id="AGY60186.1"/>
    </source>
</evidence>
<dbReference type="Pfam" id="PF01557">
    <property type="entry name" value="FAA_hydrolase"/>
    <property type="match status" value="1"/>
</dbReference>
<dbReference type="InterPro" id="IPR011234">
    <property type="entry name" value="Fumarylacetoacetase-like_C"/>
</dbReference>
<name>U5QMN5_GLOK1</name>
<dbReference type="InterPro" id="IPR036663">
    <property type="entry name" value="Fumarylacetoacetase_C_sf"/>
</dbReference>
<organism evidence="4 5">
    <name type="scientific">Gloeobacter kilaueensis (strain ATCC BAA-2537 / CCAP 1431/1 / ULC 316 / JS1)</name>
    <dbReference type="NCBI Taxonomy" id="1183438"/>
    <lineage>
        <taxon>Bacteria</taxon>
        <taxon>Bacillati</taxon>
        <taxon>Cyanobacteriota</taxon>
        <taxon>Cyanophyceae</taxon>
        <taxon>Gloeobacterales</taxon>
        <taxon>Gloeobacteraceae</taxon>
        <taxon>Gloeobacter</taxon>
    </lineage>
</organism>
<dbReference type="GO" id="GO:0019752">
    <property type="term" value="P:carboxylic acid metabolic process"/>
    <property type="evidence" value="ECO:0007669"/>
    <property type="project" value="UniProtKB-ARBA"/>
</dbReference>
<dbReference type="GO" id="GO:0018773">
    <property type="term" value="F:acetylpyruvate hydrolase activity"/>
    <property type="evidence" value="ECO:0007669"/>
    <property type="project" value="TreeGrafter"/>
</dbReference>
<accession>U5QMN5</accession>